<reference evidence="4 5" key="1">
    <citation type="submission" date="2022-10" db="EMBL/GenBank/DDBJ databases">
        <title>Comparative genomic analysis of Cohnella hashimotonis sp. nov., isolated from the International Space Station.</title>
        <authorList>
            <person name="Simpson A."/>
            <person name="Venkateswaran K."/>
        </authorList>
    </citation>
    <scope>NUCLEOTIDE SEQUENCE [LARGE SCALE GENOMIC DNA]</scope>
    <source>
        <strain evidence="4 5">DSM 18997</strain>
    </source>
</reference>
<dbReference type="Pfam" id="PF13620">
    <property type="entry name" value="CarboxypepD_reg"/>
    <property type="match status" value="1"/>
</dbReference>
<dbReference type="InterPro" id="IPR036116">
    <property type="entry name" value="FN3_sf"/>
</dbReference>
<evidence type="ECO:0000313" key="4">
    <source>
        <dbReference type="EMBL" id="MDG0790984.1"/>
    </source>
</evidence>
<evidence type="ECO:0000256" key="2">
    <source>
        <dbReference type="SAM" id="SignalP"/>
    </source>
</evidence>
<dbReference type="Proteomes" id="UP001153387">
    <property type="component" value="Unassembled WGS sequence"/>
</dbReference>
<feature type="chain" id="PRO_5040978712" evidence="2">
    <location>
        <begin position="29"/>
        <end position="2304"/>
    </location>
</feature>
<evidence type="ECO:0000256" key="1">
    <source>
        <dbReference type="SAM" id="MobiDB-lite"/>
    </source>
</evidence>
<dbReference type="PANTHER" id="PTHR46957:SF3">
    <property type="entry name" value="CYTOKINE RECEPTOR"/>
    <property type="match status" value="1"/>
</dbReference>
<feature type="signal peptide" evidence="2">
    <location>
        <begin position="1"/>
        <end position="28"/>
    </location>
</feature>
<dbReference type="InterPro" id="IPR013783">
    <property type="entry name" value="Ig-like_fold"/>
</dbReference>
<gene>
    <name evidence="4" type="ORF">OMP38_08975</name>
</gene>
<comment type="caution">
    <text evidence="4">The sequence shown here is derived from an EMBL/GenBank/DDBJ whole genome shotgun (WGS) entry which is preliminary data.</text>
</comment>
<feature type="region of interest" description="Disordered" evidence="1">
    <location>
        <begin position="2152"/>
        <end position="2175"/>
    </location>
</feature>
<dbReference type="Pfam" id="PF00041">
    <property type="entry name" value="fn3"/>
    <property type="match status" value="1"/>
</dbReference>
<dbReference type="InterPro" id="IPR050713">
    <property type="entry name" value="RTP_Phos/Ushers"/>
</dbReference>
<evidence type="ECO:0000259" key="3">
    <source>
        <dbReference type="PROSITE" id="PS50853"/>
    </source>
</evidence>
<keyword evidence="2" id="KW-0732">Signal</keyword>
<dbReference type="GO" id="GO:0016020">
    <property type="term" value="C:membrane"/>
    <property type="evidence" value="ECO:0007669"/>
    <property type="project" value="UniProtKB-SubCell"/>
</dbReference>
<dbReference type="Gene3D" id="2.120.10.30">
    <property type="entry name" value="TolB, C-terminal domain"/>
    <property type="match status" value="2"/>
</dbReference>
<evidence type="ECO:0000313" key="5">
    <source>
        <dbReference type="Proteomes" id="UP001153387"/>
    </source>
</evidence>
<protein>
    <submittedName>
        <fullName evidence="4">Fibronectin type III domain-containing protein</fullName>
    </submittedName>
</protein>
<accession>A0A9X4QLM1</accession>
<dbReference type="EMBL" id="JAPDHZ010000002">
    <property type="protein sequence ID" value="MDG0790984.1"/>
    <property type="molecule type" value="Genomic_DNA"/>
</dbReference>
<keyword evidence="5" id="KW-1185">Reference proteome</keyword>
<feature type="region of interest" description="Disordered" evidence="1">
    <location>
        <begin position="2264"/>
        <end position="2304"/>
    </location>
</feature>
<dbReference type="SUPFAM" id="SSF49464">
    <property type="entry name" value="Carboxypeptidase regulatory domain-like"/>
    <property type="match status" value="1"/>
</dbReference>
<feature type="domain" description="Fibronectin type-III" evidence="3">
    <location>
        <begin position="581"/>
        <end position="672"/>
    </location>
</feature>
<dbReference type="InterPro" id="IPR011042">
    <property type="entry name" value="6-blade_b-propeller_TolB-like"/>
</dbReference>
<feature type="compositionally biased region" description="Basic and acidic residues" evidence="1">
    <location>
        <begin position="2264"/>
        <end position="2276"/>
    </location>
</feature>
<dbReference type="Gene3D" id="2.60.40.1120">
    <property type="entry name" value="Carboxypeptidase-like, regulatory domain"/>
    <property type="match status" value="1"/>
</dbReference>
<sequence length="2304" mass="243647">MKKGWKRGLAGLLAAVLLTGSLERLAHAEPAAGDAQDLTLAGLLEQLGGSLERDNGLQPSVTDGVYGNDAERLSIAGAVYGLPVKISAAPGGAPATGDSRSASVSGDGRFVAYASASSNLVEGDTNGKLDIFLSDRATGTTKRISLGAGGAQANNDSYAPYVSLDGKYVLFTSKATNLTTAADSNAAEDLFLYDALGGTIERVAEFVPGSEFAGNGSSYQISADGRYVAYAGKASSTGTCDIWLLDRRTKNVALIARQSYIYETTRSRLSMSADGRYVAFDSFSRDIVPDDTGSVFSGAKYRDVYLYDTALGEMKKISRAPDGKTGNASSQYPVVSADGRYVAYKSVASNIVPGAMGTAWNIFVYDRVAGTTELASAGSDGMQGATGAEEPSISADGRYVAFQTADAYDPADTGHKDIYIRDRLKGETRWATRTAGGGSADAAVVKAALSADGGTLVFESAAKNLEQSAEPDAASDVYAVALDAVPAAETPVWPDGASVTTQPGAAYVALSWPAVPGASYYRVLQDDRLTAIVMGTSYAADGLAAGTAHRYRVAAGSADYRWSDWSAEAAATTLGTPETTPPQAAAIGVTPLSGGATVSWSASSDPDVVGTKLLWRKPGGIVHESGLYPVGVNSAVVPNLENGQLYELAAAFIDGDGNRTVSEWTRVRLPAGPALVRMDVRASDGKPSGSDNAGVYDISADGRYTLFLSDAADLVAGDGNGKADLFLYDAELGSIQLVSRTPSGQSGNGETFGGKMSDDGSLVVFYSYASNLTGDADTNGRQDVFLYDRDTDRNGVFDESGATSMTRISTPWNGGQSNDFSGSPDISNDGRVVYFTTYAQNMVEHPPEGYSRYIVSYDPETRELAPVQLPDGTYLESAPMLNGDGSVLAFSTTVSHAEGDTDSDSDIYLFDRDAEQLEWVTAGVDNKWSIASVAVDGGGRYVMYSSARRNENYFTYVYDREAPAGTEPEPIGIPEGSGDKWPRAATGHSISEDGRYVLFSSSEKGIVPGDNDTHTNLFVRDRTALTTTMVSVPYDAALPIAGPSFSGLMSADGSRIAYKSSMMNMVLGSERSKTGVYLQRVALTAVPASWPQGSALTASDVGQSSVKLTWTAAAHADGGYRIAGGPAAIDVPAGALEAVVSGLAPDTTYTFAVQAASAGGQWTTDGPTTEVRTTAGQGLADLTLTSTGSKVTLVWGGPGPGAGTIAAFRVLRKTEAEDWTVLTTISDAAARSYTDETALAGKTYAYVVRSVDGSQQEAAYSVEKSIVAGSFSISSFSHGLPLYLRQYAGHGDTAQLTLRGPAGSVAKAILTYENVDGVSKTLETALTEAMEAGLYKGELAVPDDAKRLLSIKAAVTREDSSAEAEALRVPIAVGGTVSVMLSGSVPIPEDALLSIYSQKARAYQSVVLGSRKTVALKGLPEADDYKLSLLGAGGHDLFEESELPVIEVDAGGSQTVSAEPLLPAALAIKIVNPNWRGKGNRVIVTDEAGHLLGAGNALYNGQFNLPAFKKLIGKRIRIRIEPEDSSYEPIEQIVTLTSGTNTAEITLVRRTDAKIEGTVKDPEGKPVAGATVKGIFEGQTYTAVTDGDGKYTLGVPQGYMYIQAFAGGSFGSEVKYVTAVQGTQTLDFVYKQRIPAQVQIKLYTKSGEGEWVGPYDLDWREMVHYRIYSSARSYGGGNPLSVEAETGQTVKICADGAEAGYKPVCGTTVIGADRKAEVELRMIDKGTQVVGSLDGVQGNAALYAIENGGTTRKYIRGFFLGKGDFKIKLPDAGAYELALASNLDKNVLIRTFQLAEGEVLNLGKLKFGEPGRFAGQSGNAVLLGTNRPAPGSALQVRVRYTNTSRDALTDGAVVLDMPSGAELVPGSAVWQGQTVTPGQKEGRYFVAIGAIGANMSGTLQYQLRMADTPDGNRLAIAPHISYQVQGQSKEEEIGVALADVSAVTLIAPGRTGYRKFTVTGTAPAGSAVSVYAGDRVVSSAQASPAGRWSASVDMEGEGKTAVWQMYALARTDSGSWSSGQTTVSYDVNVAEPIEFTMRQPDGRTMALDPREGEARFPYVLAPGWPFHLTVKFNHPELVRDVVFLVGNERFEASLKDGVYQAVTSGSAVGPIGIDYTTREPDDILMGGPAPTEELKAQMPPAFRDARQESLYVSPREGGDRKQSMSFKGTLPSAGGDAEMSLSATLERTSYTPSSSDLTLADETNIPLYGLQVGESFDRGTLKFELKRLFARGCVRFGSRCRKGVGLHERWRGHGRIQGYRPVRESQVRAGQDIEQRSRRRGRKNRDGVRFEGRREHLEGSRRRL</sequence>
<dbReference type="SMART" id="SM00060">
    <property type="entry name" value="FN3"/>
    <property type="match status" value="4"/>
</dbReference>
<proteinExistence type="predicted"/>
<name>A0A9X4QLM1_9BACL</name>
<dbReference type="CDD" id="cd00063">
    <property type="entry name" value="FN3"/>
    <property type="match status" value="1"/>
</dbReference>
<dbReference type="SUPFAM" id="SSF82171">
    <property type="entry name" value="DPP6 N-terminal domain-like"/>
    <property type="match status" value="2"/>
</dbReference>
<organism evidence="4 5">
    <name type="scientific">Cohnella ginsengisoli</name>
    <dbReference type="NCBI Taxonomy" id="425004"/>
    <lineage>
        <taxon>Bacteria</taxon>
        <taxon>Bacillati</taxon>
        <taxon>Bacillota</taxon>
        <taxon>Bacilli</taxon>
        <taxon>Bacillales</taxon>
        <taxon>Paenibacillaceae</taxon>
        <taxon>Cohnella</taxon>
    </lineage>
</organism>
<dbReference type="RefSeq" id="WP_277564768.1">
    <property type="nucleotide sequence ID" value="NZ_JAPDHZ010000002.1"/>
</dbReference>
<dbReference type="PANTHER" id="PTHR46957">
    <property type="entry name" value="CYTOKINE RECEPTOR"/>
    <property type="match status" value="1"/>
</dbReference>
<feature type="compositionally biased region" description="Basic and acidic residues" evidence="1">
    <location>
        <begin position="2284"/>
        <end position="2304"/>
    </location>
</feature>
<dbReference type="Gene3D" id="2.60.40.10">
    <property type="entry name" value="Immunoglobulins"/>
    <property type="match status" value="4"/>
</dbReference>
<dbReference type="InterPro" id="IPR008969">
    <property type="entry name" value="CarboxyPept-like_regulatory"/>
</dbReference>
<dbReference type="InterPro" id="IPR003961">
    <property type="entry name" value="FN3_dom"/>
</dbReference>
<dbReference type="PROSITE" id="PS50853">
    <property type="entry name" value="FN3"/>
    <property type="match status" value="2"/>
</dbReference>
<dbReference type="SUPFAM" id="SSF49265">
    <property type="entry name" value="Fibronectin type III"/>
    <property type="match status" value="2"/>
</dbReference>
<feature type="domain" description="Fibronectin type-III" evidence="3">
    <location>
        <begin position="1092"/>
        <end position="1176"/>
    </location>
</feature>